<proteinExistence type="predicted"/>
<name>A0ACC2MFQ4_PERAE</name>
<sequence length="86" mass="8889">MEVSNVITPTARTCTGEGVPSIPPSFGDPCCDLLLSSFGSNSPAALHLLSVAVGVLRSFLDVAHQSPLSELAEELAYYEGIAASPL</sequence>
<reference evidence="1 2" key="1">
    <citation type="journal article" date="2022" name="Hortic Res">
        <title>A haplotype resolved chromosomal level avocado genome allows analysis of novel avocado genes.</title>
        <authorList>
            <person name="Nath O."/>
            <person name="Fletcher S.J."/>
            <person name="Hayward A."/>
            <person name="Shaw L.M."/>
            <person name="Masouleh A.K."/>
            <person name="Furtado A."/>
            <person name="Henry R.J."/>
            <person name="Mitter N."/>
        </authorList>
    </citation>
    <scope>NUCLEOTIDE SEQUENCE [LARGE SCALE GENOMIC DNA]</scope>
    <source>
        <strain evidence="2">cv. Hass</strain>
    </source>
</reference>
<dbReference type="Proteomes" id="UP001234297">
    <property type="component" value="Chromosome 2"/>
</dbReference>
<evidence type="ECO:0000313" key="1">
    <source>
        <dbReference type="EMBL" id="KAJ8644285.1"/>
    </source>
</evidence>
<keyword evidence="2" id="KW-1185">Reference proteome</keyword>
<comment type="caution">
    <text evidence="1">The sequence shown here is derived from an EMBL/GenBank/DDBJ whole genome shotgun (WGS) entry which is preliminary data.</text>
</comment>
<dbReference type="EMBL" id="CM056810">
    <property type="protein sequence ID" value="KAJ8644285.1"/>
    <property type="molecule type" value="Genomic_DNA"/>
</dbReference>
<organism evidence="1 2">
    <name type="scientific">Persea americana</name>
    <name type="common">Avocado</name>
    <dbReference type="NCBI Taxonomy" id="3435"/>
    <lineage>
        <taxon>Eukaryota</taxon>
        <taxon>Viridiplantae</taxon>
        <taxon>Streptophyta</taxon>
        <taxon>Embryophyta</taxon>
        <taxon>Tracheophyta</taxon>
        <taxon>Spermatophyta</taxon>
        <taxon>Magnoliopsida</taxon>
        <taxon>Magnoliidae</taxon>
        <taxon>Laurales</taxon>
        <taxon>Lauraceae</taxon>
        <taxon>Persea</taxon>
    </lineage>
</organism>
<evidence type="ECO:0000313" key="2">
    <source>
        <dbReference type="Proteomes" id="UP001234297"/>
    </source>
</evidence>
<protein>
    <submittedName>
        <fullName evidence="1">Uncharacterized protein</fullName>
    </submittedName>
</protein>
<accession>A0ACC2MFQ4</accession>
<gene>
    <name evidence="1" type="ORF">MRB53_006033</name>
</gene>